<feature type="non-terminal residue" evidence="2">
    <location>
        <position position="1"/>
    </location>
</feature>
<feature type="compositionally biased region" description="Polar residues" evidence="1">
    <location>
        <begin position="87"/>
        <end position="99"/>
    </location>
</feature>
<gene>
    <name evidence="2" type="ORF">T11_15952</name>
</gene>
<dbReference type="OrthoDB" id="5918606at2759"/>
<feature type="region of interest" description="Disordered" evidence="1">
    <location>
        <begin position="87"/>
        <end position="116"/>
    </location>
</feature>
<keyword evidence="3" id="KW-1185">Reference proteome</keyword>
<dbReference type="Proteomes" id="UP000055024">
    <property type="component" value="Unassembled WGS sequence"/>
</dbReference>
<feature type="compositionally biased region" description="Basic residues" evidence="1">
    <location>
        <begin position="103"/>
        <end position="116"/>
    </location>
</feature>
<name>A0A0V1HB33_9BILA</name>
<protein>
    <submittedName>
        <fullName evidence="2">Uncharacterized protein</fullName>
    </submittedName>
</protein>
<evidence type="ECO:0000313" key="2">
    <source>
        <dbReference type="EMBL" id="KRZ07558.1"/>
    </source>
</evidence>
<evidence type="ECO:0000256" key="1">
    <source>
        <dbReference type="SAM" id="MobiDB-lite"/>
    </source>
</evidence>
<evidence type="ECO:0000313" key="3">
    <source>
        <dbReference type="Proteomes" id="UP000055024"/>
    </source>
</evidence>
<dbReference type="EMBL" id="JYDP01000100">
    <property type="protein sequence ID" value="KRZ07558.1"/>
    <property type="molecule type" value="Genomic_DNA"/>
</dbReference>
<accession>A0A0V1HB33</accession>
<sequence>LKMFITIRLCLVMSTFVILFSWALPIHELQNSGNSFVPATDGAAMAHGDHLPFSKYQKKHKSSSLQKHSDAQNIVKGSQVSPVKKVTFQQRRSKVSTNDKSLKRQQGHSVRAKRSTHGLTLPEYTARWIRPLRRISDDDLYYLYQAFEELQRLREEQMQDAKLDFNNNYYMLLTEPESDYYSSAEDFTYEQPVEQLDDEDADFDLTDDKPIILMPRNDLHQITSYEIPMTYSDVTYLDDLLQYLDEAELNHQIYALVNKLNEQNAEYYK</sequence>
<proteinExistence type="predicted"/>
<dbReference type="AlphaFoldDB" id="A0A0V1HB33"/>
<reference evidence="2 3" key="1">
    <citation type="submission" date="2015-01" db="EMBL/GenBank/DDBJ databases">
        <title>Evolution of Trichinella species and genotypes.</title>
        <authorList>
            <person name="Korhonen P.K."/>
            <person name="Edoardo P."/>
            <person name="Giuseppe L.R."/>
            <person name="Gasser R.B."/>
        </authorList>
    </citation>
    <scope>NUCLEOTIDE SEQUENCE [LARGE SCALE GENOMIC DNA]</scope>
    <source>
        <strain evidence="2">ISS1029</strain>
    </source>
</reference>
<comment type="caution">
    <text evidence="2">The sequence shown here is derived from an EMBL/GenBank/DDBJ whole genome shotgun (WGS) entry which is preliminary data.</text>
</comment>
<organism evidence="2 3">
    <name type="scientific">Trichinella zimbabwensis</name>
    <dbReference type="NCBI Taxonomy" id="268475"/>
    <lineage>
        <taxon>Eukaryota</taxon>
        <taxon>Metazoa</taxon>
        <taxon>Ecdysozoa</taxon>
        <taxon>Nematoda</taxon>
        <taxon>Enoplea</taxon>
        <taxon>Dorylaimia</taxon>
        <taxon>Trichinellida</taxon>
        <taxon>Trichinellidae</taxon>
        <taxon>Trichinella</taxon>
    </lineage>
</organism>